<proteinExistence type="predicted"/>
<dbReference type="InParanoid" id="A0A6P6Y431"/>
<dbReference type="RefSeq" id="XP_027200015.1">
    <property type="nucleotide sequence ID" value="XM_027344214.1"/>
</dbReference>
<dbReference type="KEGG" id="dpte:113794126"/>
<sequence>MGNKEIKPSVENNNNSKHQNQKKPMEQKLNDELNQCKAESNSKTDRIKLLEKELEERKNICYVFVILILAIWIYVHIFHYMPKMESLNNEIRTENFHQKLIGEKLIEKLHDLQQLLDKKIEENKEILLIIEHSSKKTKQIN</sequence>
<name>A0A6P6Y431_DERPT</name>
<evidence type="ECO:0000313" key="1">
    <source>
        <dbReference type="Proteomes" id="UP000515146"/>
    </source>
</evidence>
<evidence type="ECO:0000313" key="2">
    <source>
        <dbReference type="RefSeq" id="XP_027200015.1"/>
    </source>
</evidence>
<dbReference type="Proteomes" id="UP000515146">
    <property type="component" value="Unplaced"/>
</dbReference>
<gene>
    <name evidence="2" type="primary">LOC113794126</name>
</gene>
<reference evidence="2" key="1">
    <citation type="submission" date="2025-08" db="UniProtKB">
        <authorList>
            <consortium name="RefSeq"/>
        </authorList>
    </citation>
    <scope>IDENTIFICATION</scope>
    <source>
        <strain evidence="2">Airmid</strain>
    </source>
</reference>
<organism evidence="1 2">
    <name type="scientific">Dermatophagoides pteronyssinus</name>
    <name type="common">European house dust mite</name>
    <dbReference type="NCBI Taxonomy" id="6956"/>
    <lineage>
        <taxon>Eukaryota</taxon>
        <taxon>Metazoa</taxon>
        <taxon>Ecdysozoa</taxon>
        <taxon>Arthropoda</taxon>
        <taxon>Chelicerata</taxon>
        <taxon>Arachnida</taxon>
        <taxon>Acari</taxon>
        <taxon>Acariformes</taxon>
        <taxon>Sarcoptiformes</taxon>
        <taxon>Astigmata</taxon>
        <taxon>Psoroptidia</taxon>
        <taxon>Analgoidea</taxon>
        <taxon>Pyroglyphidae</taxon>
        <taxon>Dermatophagoidinae</taxon>
        <taxon>Dermatophagoides</taxon>
    </lineage>
</organism>
<dbReference type="GeneID" id="113794126"/>
<protein>
    <submittedName>
        <fullName evidence="2">Uncharacterized protein LOC113794126</fullName>
    </submittedName>
</protein>
<keyword evidence="1" id="KW-1185">Reference proteome</keyword>
<accession>A0A6P6Y431</accession>
<dbReference type="AlphaFoldDB" id="A0A6P6Y431"/>